<dbReference type="OrthoDB" id="2411602at2759"/>
<dbReference type="Pfam" id="PF22667">
    <property type="entry name" value="Lon_lid"/>
    <property type="match status" value="1"/>
</dbReference>
<feature type="compositionally biased region" description="Low complexity" evidence="15">
    <location>
        <begin position="1190"/>
        <end position="1210"/>
    </location>
</feature>
<keyword evidence="14" id="KW-0175">Coiled coil</keyword>
<protein>
    <recommendedName>
        <fullName evidence="13">Lon protease homolog</fullName>
        <ecNumber evidence="13">3.4.21.-</ecNumber>
    </recommendedName>
</protein>
<keyword evidence="1 11" id="KW-0645">Protease</keyword>
<dbReference type="PANTHER" id="PTHR10046">
    <property type="entry name" value="ATP DEPENDENT LON PROTEASE FAMILY MEMBER"/>
    <property type="match status" value="1"/>
</dbReference>
<sequence length="1500" mass="169972">MEKAREERRAAMEERKMKKIEKEQLNKQLGKNVDIDFEMIMDQHRFKEKLFQKHTMATDVKLCVNVRKRPLFQKEEKNGEIDAISCANPSIRVHAPKFKVDGITKYVENSDFTFDNTFHENEESLDVYNYSLKPLVDSIFQGSIITVIAYGQTGSGKTFTMEGVQDGFINDLFERLNGKYKSQKLSAYLSFFEIYGGRLYDLLNNKNQLFVLEDKNNSVQINGLVENKIENYKDLQGHIEYANSVRTTHQTTANDTSSRSHAICQIQLKDSNGSQVGKVYLVDLAGSERAQDCQSNNRQRRLEGAEINKSLLALKECIRAMDMGSNHVPFRASKLTLVLRDSFQGKSNKNKVIFVACISPGSSSADHTINTLRYVDRLKEKSPVVVKAGNMPSDQNQNYSRKESPARQLNNNSQQSTQASEKNNNNKEQQQAPSKKIPPSVNNQQNQPLFHKQSSPRQGGANKPISGNNNNNSNNNNGKQRFSSGDNRVPQKNNNNNNNNNIQQNQNQNGNNKIPKQGAKANGQQGSDEEISPKVKGVKDDVRCMKETMKIDKMSNEFFDFHEKVGNILEQQEEIFATHMAAIKEDAKLLTQESELISNVQGIGFMDYDIDEYAKKLESVVQKKLKMYNLLAKKLDLFNLIGLVNILDDVENKDKIQTLENLSKFGTILKINSEEKTYYTFQRDLSRTSREIRYYGGLAFGRFKVKEYKQVSPFYLATVELLSDDIPANIEKNLLQPQGKIQELKNMAKTYLNIIMKPDAALLKKQQLEKENSINKLVFTLCGIVESTIGEKLILLQTNDIQERIKQLMMLMNKKNDELKVANEMENKVRTEIEKEAKSVINRIPNKDSDISSVIRNQIQGELDDIQQLEKKIRDAQLPEAVNTEIMKELKRLKGLRGQNAEANVIRTYIETVLELPWNIQTEDSLDLKYAEDILNRDHSGLEIVKKRILEFLAVRFLKGNAKGTIICLAGPPGVGKTSLGKSIAESLNRNFERIALGGVRDEAQVRGHRRTYVGALPGVFINAMKKVKSKNPVILLDEIDKISRGDMRGDPSSALLEVLDPAQNNSFTDHYLAQPFDLSQVMFIATANNLETIQPALLDRMEVIQIPGYTDEEKKDIATKYLLPRQINDNGLCQELIDFKQEAISLIIKNYTREAGVRQLERNIGAVCRKVAVHYSKYKQEIREKFQGKNQHLNKSQQQQQAKGKNKGQSEPPIKLNKMKENGENQKQQQQKDDNQENQEKMAISQEELEKQKIQLSEQELQYEKTHPFNKISINEEFVRDVLGVEIYDSDEITNRINTPGVALGMAWTQAGGKVLVIESSMCKGKGRIEITGQLGDVMKESVKTALGWIRSNSGRISQLEKNSNLFEEIDIHIHFPAASIPKDGPSAGITITTALVSLFTGLKVKNNVSMTGEISLKGMVLPVGGVKEKCLAAYAAGINTIIIPYKNKKDTKEISDEIKKNIKFVYAQKIEDVLEQVFDKQEFQILKENITVNKHSKL</sequence>
<dbReference type="InParanoid" id="A0A0V0QXV7"/>
<dbReference type="SUPFAM" id="SSF52540">
    <property type="entry name" value="P-loop containing nucleoside triphosphate hydrolases"/>
    <property type="match status" value="2"/>
</dbReference>
<evidence type="ECO:0000256" key="15">
    <source>
        <dbReference type="SAM" id="MobiDB-lite"/>
    </source>
</evidence>
<keyword evidence="7 10" id="KW-0505">Motor protein</keyword>
<dbReference type="InterPro" id="IPR004815">
    <property type="entry name" value="Lon_bac/euk-typ"/>
</dbReference>
<dbReference type="InterPro" id="IPR003111">
    <property type="entry name" value="Lon_prtase_N"/>
</dbReference>
<dbReference type="GO" id="GO:0004252">
    <property type="term" value="F:serine-type endopeptidase activity"/>
    <property type="evidence" value="ECO:0007669"/>
    <property type="project" value="UniProtKB-UniRule"/>
</dbReference>
<dbReference type="InterPro" id="IPR054594">
    <property type="entry name" value="Lon_lid"/>
</dbReference>
<dbReference type="NCBIfam" id="TIGR00763">
    <property type="entry name" value="lon"/>
    <property type="match status" value="1"/>
</dbReference>
<feature type="active site" evidence="11">
    <location>
        <position position="1388"/>
    </location>
</feature>
<dbReference type="InterPro" id="IPR014721">
    <property type="entry name" value="Ribsml_uS5_D2-typ_fold_subgr"/>
</dbReference>
<dbReference type="GO" id="GO:0030163">
    <property type="term" value="P:protein catabolic process"/>
    <property type="evidence" value="ECO:0007669"/>
    <property type="project" value="InterPro"/>
</dbReference>
<dbReference type="SMART" id="SM00464">
    <property type="entry name" value="LON"/>
    <property type="match status" value="1"/>
</dbReference>
<evidence type="ECO:0000313" key="18">
    <source>
        <dbReference type="EMBL" id="KRX07167.1"/>
    </source>
</evidence>
<feature type="domain" description="Kinesin motor" evidence="16">
    <location>
        <begin position="61"/>
        <end position="381"/>
    </location>
</feature>
<dbReference type="Proteomes" id="UP000054937">
    <property type="component" value="Unassembled WGS sequence"/>
</dbReference>
<feature type="compositionally biased region" description="Low complexity" evidence="15">
    <location>
        <begin position="490"/>
        <end position="518"/>
    </location>
</feature>
<dbReference type="GO" id="GO:0006508">
    <property type="term" value="P:proteolysis"/>
    <property type="evidence" value="ECO:0007669"/>
    <property type="project" value="UniProtKB-KW"/>
</dbReference>
<keyword evidence="18" id="KW-0689">Ribosomal protein</keyword>
<gene>
    <name evidence="18" type="ORF">PPERSA_00077</name>
</gene>
<dbReference type="GO" id="GO:0016887">
    <property type="term" value="F:ATP hydrolysis activity"/>
    <property type="evidence" value="ECO:0007669"/>
    <property type="project" value="InterPro"/>
</dbReference>
<evidence type="ECO:0000256" key="5">
    <source>
        <dbReference type="ARBA" id="ARBA00022825"/>
    </source>
</evidence>
<dbReference type="Pfam" id="PF02190">
    <property type="entry name" value="LON_substr_bdg"/>
    <property type="match status" value="1"/>
</dbReference>
<keyword evidence="19" id="KW-1185">Reference proteome</keyword>
<comment type="similarity">
    <text evidence="11 12">Belongs to the peptidase S16 family.</text>
</comment>
<dbReference type="PROSITE" id="PS00411">
    <property type="entry name" value="KINESIN_MOTOR_1"/>
    <property type="match status" value="1"/>
</dbReference>
<evidence type="ECO:0000256" key="9">
    <source>
        <dbReference type="ARBA" id="ARBA00061030"/>
    </source>
</evidence>
<dbReference type="FunFam" id="3.40.850.10:FF:000012">
    <property type="entry name" value="Kinesin-like protein"/>
    <property type="match status" value="1"/>
</dbReference>
<dbReference type="Gene3D" id="3.40.850.10">
    <property type="entry name" value="Kinesin motor domain"/>
    <property type="match status" value="1"/>
</dbReference>
<evidence type="ECO:0000256" key="10">
    <source>
        <dbReference type="PROSITE-ProRule" id="PRU00283"/>
    </source>
</evidence>
<feature type="active site" evidence="11">
    <location>
        <position position="1431"/>
    </location>
</feature>
<evidence type="ECO:0000256" key="11">
    <source>
        <dbReference type="PROSITE-ProRule" id="PRU01122"/>
    </source>
</evidence>
<dbReference type="FunFam" id="3.40.50.300:FF:000021">
    <property type="entry name" value="Lon protease homolog"/>
    <property type="match status" value="1"/>
</dbReference>
<dbReference type="PROSITE" id="PS01046">
    <property type="entry name" value="LON_SER"/>
    <property type="match status" value="1"/>
</dbReference>
<name>A0A0V0QXV7_PSEPJ</name>
<evidence type="ECO:0000256" key="6">
    <source>
        <dbReference type="ARBA" id="ARBA00022840"/>
    </source>
</evidence>
<evidence type="ECO:0000256" key="8">
    <source>
        <dbReference type="ARBA" id="ARBA00050665"/>
    </source>
</evidence>
<feature type="region of interest" description="Disordered" evidence="15">
    <location>
        <begin position="1190"/>
        <end position="1241"/>
    </location>
</feature>
<dbReference type="GO" id="GO:0007018">
    <property type="term" value="P:microtubule-based movement"/>
    <property type="evidence" value="ECO:0007669"/>
    <property type="project" value="InterPro"/>
</dbReference>
<comment type="catalytic activity">
    <reaction evidence="8">
        <text>Hydrolysis of proteins in presence of ATP.</text>
        <dbReference type="EC" id="3.4.21.53"/>
    </reaction>
</comment>
<evidence type="ECO:0000256" key="12">
    <source>
        <dbReference type="RuleBase" id="RU000591"/>
    </source>
</evidence>
<dbReference type="Gene3D" id="3.40.50.300">
    <property type="entry name" value="P-loop containing nucleotide triphosphate hydrolases"/>
    <property type="match status" value="1"/>
</dbReference>
<evidence type="ECO:0000313" key="19">
    <source>
        <dbReference type="Proteomes" id="UP000054937"/>
    </source>
</evidence>
<dbReference type="GO" id="GO:0005840">
    <property type="term" value="C:ribosome"/>
    <property type="evidence" value="ECO:0007669"/>
    <property type="project" value="UniProtKB-KW"/>
</dbReference>
<dbReference type="SMART" id="SM00382">
    <property type="entry name" value="AAA"/>
    <property type="match status" value="1"/>
</dbReference>
<accession>A0A0V0QXV7</accession>
<dbReference type="PROSITE" id="PS51786">
    <property type="entry name" value="LON_PROTEOLYTIC"/>
    <property type="match status" value="1"/>
</dbReference>
<dbReference type="InterPro" id="IPR001752">
    <property type="entry name" value="Kinesin_motor_dom"/>
</dbReference>
<dbReference type="GO" id="GO:0004176">
    <property type="term" value="F:ATP-dependent peptidase activity"/>
    <property type="evidence" value="ECO:0007669"/>
    <property type="project" value="UniProtKB-UniRule"/>
</dbReference>
<evidence type="ECO:0000256" key="4">
    <source>
        <dbReference type="ARBA" id="ARBA00022801"/>
    </source>
</evidence>
<comment type="caution">
    <text evidence="18">The sequence shown here is derived from an EMBL/GenBank/DDBJ whole genome shotgun (WGS) entry which is preliminary data.</text>
</comment>
<organism evidence="18 19">
    <name type="scientific">Pseudocohnilembus persalinus</name>
    <name type="common">Ciliate</name>
    <dbReference type="NCBI Taxonomy" id="266149"/>
    <lineage>
        <taxon>Eukaryota</taxon>
        <taxon>Sar</taxon>
        <taxon>Alveolata</taxon>
        <taxon>Ciliophora</taxon>
        <taxon>Intramacronucleata</taxon>
        <taxon>Oligohymenophorea</taxon>
        <taxon>Scuticociliatia</taxon>
        <taxon>Philasterida</taxon>
        <taxon>Pseudocohnilembidae</taxon>
        <taxon>Pseudocohnilembus</taxon>
    </lineage>
</organism>
<feature type="compositionally biased region" description="Low complexity" evidence="15">
    <location>
        <begin position="466"/>
        <end position="478"/>
    </location>
</feature>
<evidence type="ECO:0000256" key="14">
    <source>
        <dbReference type="SAM" id="Coils"/>
    </source>
</evidence>
<keyword evidence="6 10" id="KW-0067">ATP-binding</keyword>
<dbReference type="InterPro" id="IPR020568">
    <property type="entry name" value="Ribosomal_Su5_D2-typ_SF"/>
</dbReference>
<feature type="domain" description="Lon proteolytic" evidence="17">
    <location>
        <begin position="1298"/>
        <end position="1482"/>
    </location>
</feature>
<dbReference type="GO" id="GO:0008017">
    <property type="term" value="F:microtubule binding"/>
    <property type="evidence" value="ECO:0007669"/>
    <property type="project" value="InterPro"/>
</dbReference>
<evidence type="ECO:0000256" key="1">
    <source>
        <dbReference type="ARBA" id="ARBA00022670"/>
    </source>
</evidence>
<evidence type="ECO:0000259" key="16">
    <source>
        <dbReference type="PROSITE" id="PS50067"/>
    </source>
</evidence>
<evidence type="ECO:0000256" key="3">
    <source>
        <dbReference type="ARBA" id="ARBA00022741"/>
    </source>
</evidence>
<dbReference type="GO" id="GO:0003777">
    <property type="term" value="F:microtubule motor activity"/>
    <property type="evidence" value="ECO:0007669"/>
    <property type="project" value="InterPro"/>
</dbReference>
<dbReference type="InterPro" id="IPR008269">
    <property type="entry name" value="Lon_proteolytic"/>
</dbReference>
<feature type="compositionally biased region" description="Polar residues" evidence="15">
    <location>
        <begin position="440"/>
        <end position="457"/>
    </location>
</feature>
<dbReference type="CDD" id="cd01367">
    <property type="entry name" value="KISc_KIF2_like"/>
    <property type="match status" value="1"/>
</dbReference>
<dbReference type="Pfam" id="PF05362">
    <property type="entry name" value="Lon_C"/>
    <property type="match status" value="1"/>
</dbReference>
<keyword evidence="3 10" id="KW-0547">Nucleotide-binding</keyword>
<dbReference type="PROSITE" id="PS50067">
    <property type="entry name" value="KINESIN_MOTOR_2"/>
    <property type="match status" value="1"/>
</dbReference>
<dbReference type="EC" id="3.4.21.-" evidence="13"/>
<dbReference type="InterPro" id="IPR008268">
    <property type="entry name" value="Peptidase_S16_AS"/>
</dbReference>
<keyword evidence="5 11" id="KW-0720">Serine protease</keyword>
<dbReference type="InterPro" id="IPR036961">
    <property type="entry name" value="Kinesin_motor_dom_sf"/>
</dbReference>
<dbReference type="SUPFAM" id="SSF54211">
    <property type="entry name" value="Ribosomal protein S5 domain 2-like"/>
    <property type="match status" value="1"/>
</dbReference>
<dbReference type="InterPro" id="IPR003959">
    <property type="entry name" value="ATPase_AAA_core"/>
</dbReference>
<dbReference type="InterPro" id="IPR003593">
    <property type="entry name" value="AAA+_ATPase"/>
</dbReference>
<dbReference type="Pfam" id="PF00004">
    <property type="entry name" value="AAA"/>
    <property type="match status" value="1"/>
</dbReference>
<keyword evidence="2" id="KW-0493">Microtubule</keyword>
<dbReference type="PRINTS" id="PR00830">
    <property type="entry name" value="ENDOLAPTASE"/>
</dbReference>
<dbReference type="Pfam" id="PF00225">
    <property type="entry name" value="Kinesin"/>
    <property type="match status" value="1"/>
</dbReference>
<dbReference type="InterPro" id="IPR019821">
    <property type="entry name" value="Kinesin_motor_CS"/>
</dbReference>
<feature type="compositionally biased region" description="Basic and acidic residues" evidence="15">
    <location>
        <begin position="1219"/>
        <end position="1241"/>
    </location>
</feature>
<dbReference type="Gene3D" id="3.30.230.10">
    <property type="match status" value="1"/>
</dbReference>
<feature type="binding site" evidence="10">
    <location>
        <begin position="151"/>
        <end position="158"/>
    </location>
    <ligand>
        <name>ATP</name>
        <dbReference type="ChEBI" id="CHEBI:30616"/>
    </ligand>
</feature>
<reference evidence="18 19" key="1">
    <citation type="journal article" date="2015" name="Sci. Rep.">
        <title>Genome of the facultative scuticociliatosis pathogen Pseudocohnilembus persalinus provides insight into its virulence through horizontal gene transfer.</title>
        <authorList>
            <person name="Xiong J."/>
            <person name="Wang G."/>
            <person name="Cheng J."/>
            <person name="Tian M."/>
            <person name="Pan X."/>
            <person name="Warren A."/>
            <person name="Jiang C."/>
            <person name="Yuan D."/>
            <person name="Miao W."/>
        </authorList>
    </citation>
    <scope>NUCLEOTIDE SEQUENCE [LARGE SCALE GENOMIC DNA]</scope>
    <source>
        <strain evidence="18">36N120E</strain>
    </source>
</reference>
<dbReference type="CDD" id="cd19500">
    <property type="entry name" value="RecA-like_Lon"/>
    <property type="match status" value="1"/>
</dbReference>
<evidence type="ECO:0000256" key="7">
    <source>
        <dbReference type="ARBA" id="ARBA00023175"/>
    </source>
</evidence>
<dbReference type="SMART" id="SM00129">
    <property type="entry name" value="KISc"/>
    <property type="match status" value="1"/>
</dbReference>
<evidence type="ECO:0000256" key="13">
    <source>
        <dbReference type="RuleBase" id="RU000592"/>
    </source>
</evidence>
<evidence type="ECO:0000256" key="2">
    <source>
        <dbReference type="ARBA" id="ARBA00022701"/>
    </source>
</evidence>
<dbReference type="GO" id="GO:0005874">
    <property type="term" value="C:microtubule"/>
    <property type="evidence" value="ECO:0007669"/>
    <property type="project" value="UniProtKB-KW"/>
</dbReference>
<dbReference type="Gene3D" id="1.20.58.1480">
    <property type="match status" value="1"/>
</dbReference>
<dbReference type="InterPro" id="IPR027065">
    <property type="entry name" value="Lon_Prtase"/>
</dbReference>
<evidence type="ECO:0000259" key="17">
    <source>
        <dbReference type="PROSITE" id="PS51786"/>
    </source>
</evidence>
<keyword evidence="4 11" id="KW-0378">Hydrolase</keyword>
<dbReference type="Gene3D" id="1.10.8.60">
    <property type="match status" value="1"/>
</dbReference>
<proteinExistence type="inferred from homology"/>
<feature type="coiled-coil region" evidence="14">
    <location>
        <begin position="1"/>
        <end position="28"/>
    </location>
</feature>
<feature type="compositionally biased region" description="Low complexity" evidence="15">
    <location>
        <begin position="421"/>
        <end position="431"/>
    </location>
</feature>
<feature type="compositionally biased region" description="Polar residues" evidence="15">
    <location>
        <begin position="407"/>
        <end position="420"/>
    </location>
</feature>
<feature type="region of interest" description="Disordered" evidence="15">
    <location>
        <begin position="386"/>
        <end position="535"/>
    </location>
</feature>
<dbReference type="InterPro" id="IPR027417">
    <property type="entry name" value="P-loop_NTPase"/>
</dbReference>
<keyword evidence="18" id="KW-0687">Ribonucleoprotein</keyword>
<dbReference type="GO" id="GO:0005524">
    <property type="term" value="F:ATP binding"/>
    <property type="evidence" value="ECO:0007669"/>
    <property type="project" value="UniProtKB-UniRule"/>
</dbReference>
<comment type="similarity">
    <text evidence="9">Belongs to the TRAFAC class myosin-kinesin ATPase superfamily. Kinesin family. KIN-13 subfamily.</text>
</comment>
<dbReference type="EMBL" id="LDAU01000086">
    <property type="protein sequence ID" value="KRX07167.1"/>
    <property type="molecule type" value="Genomic_DNA"/>
</dbReference>
<dbReference type="Gene3D" id="1.20.5.5270">
    <property type="match status" value="1"/>
</dbReference>